<keyword evidence="1" id="KW-1185">Reference proteome</keyword>
<dbReference type="InterPro" id="IPR036412">
    <property type="entry name" value="HAD-like_sf"/>
</dbReference>
<organism evidence="1 2">
    <name type="scientific">Spinacia oleracea</name>
    <name type="common">Spinach</name>
    <dbReference type="NCBI Taxonomy" id="3562"/>
    <lineage>
        <taxon>Eukaryota</taxon>
        <taxon>Viridiplantae</taxon>
        <taxon>Streptophyta</taxon>
        <taxon>Embryophyta</taxon>
        <taxon>Tracheophyta</taxon>
        <taxon>Spermatophyta</taxon>
        <taxon>Magnoliopsida</taxon>
        <taxon>eudicotyledons</taxon>
        <taxon>Gunneridae</taxon>
        <taxon>Pentapetalae</taxon>
        <taxon>Caryophyllales</taxon>
        <taxon>Chenopodiaceae</taxon>
        <taxon>Chenopodioideae</taxon>
        <taxon>Anserineae</taxon>
        <taxon>Spinacia</taxon>
    </lineage>
</organism>
<dbReference type="GO" id="GO:0016787">
    <property type="term" value="F:hydrolase activity"/>
    <property type="evidence" value="ECO:0007669"/>
    <property type="project" value="InterPro"/>
</dbReference>
<dbReference type="GeneID" id="110775558"/>
<name>A0A9R0HS39_SPIOL</name>
<sequence>MEVVTATSPIRYFFFIQSPINSAFSQQISTTHNHSWPSISSIHLRSSSFRHKGRFSHRFVACNSLQNSADDATSDRIAVLLEVDGVLIDAYRSGNRHAFNVAFQKLGLDCANWTEPIYSDLSRKGFGDEDRMLALYFNRKKALAEFVSSKNTPLRPGIEKFIDDACDEGICVVILIASSKFGEETAREIVEKLGVERMLKVKVVGKKEIEESLYGQLILGLGKFSGLDEELANAASKAIAAEKKRIAEEVASMLKLRVDINTGTPERLREIVAALRAAAENAVAPISNCVLVAGSQPLIAAAETAGLPCIVLRNSLTSRAEFPSAAAVMDGFGDADLTISKVRLALSRLSQ</sequence>
<dbReference type="SUPFAM" id="SSF56784">
    <property type="entry name" value="HAD-like"/>
    <property type="match status" value="1"/>
</dbReference>
<protein>
    <submittedName>
        <fullName evidence="2">Uncharacterized protein isoform X5</fullName>
    </submittedName>
</protein>
<reference evidence="1" key="1">
    <citation type="journal article" date="2021" name="Nat. Commun.">
        <title>Genomic analyses provide insights into spinach domestication and the genetic basis of agronomic traits.</title>
        <authorList>
            <person name="Cai X."/>
            <person name="Sun X."/>
            <person name="Xu C."/>
            <person name="Sun H."/>
            <person name="Wang X."/>
            <person name="Ge C."/>
            <person name="Zhang Z."/>
            <person name="Wang Q."/>
            <person name="Fei Z."/>
            <person name="Jiao C."/>
            <person name="Wang Q."/>
        </authorList>
    </citation>
    <scope>NUCLEOTIDE SEQUENCE [LARGE SCALE GENOMIC DNA]</scope>
    <source>
        <strain evidence="1">cv. Varoflay</strain>
    </source>
</reference>
<accession>A0A9R0HS39</accession>
<dbReference type="AlphaFoldDB" id="A0A9R0HS39"/>
<dbReference type="PANTHER" id="PTHR42896">
    <property type="entry name" value="XYLULOSE-1,5-BISPHOSPHATE (XUBP) PHOSPHATASE"/>
    <property type="match status" value="1"/>
</dbReference>
<reference evidence="2" key="2">
    <citation type="submission" date="2025-08" db="UniProtKB">
        <authorList>
            <consortium name="RefSeq"/>
        </authorList>
    </citation>
    <scope>IDENTIFICATION</scope>
    <source>
        <tissue evidence="2">Leaf</tissue>
    </source>
</reference>
<evidence type="ECO:0000313" key="1">
    <source>
        <dbReference type="Proteomes" id="UP000813463"/>
    </source>
</evidence>
<dbReference type="InterPro" id="IPR044999">
    <property type="entry name" value="CbbY-like"/>
</dbReference>
<dbReference type="Gene3D" id="3.40.50.1000">
    <property type="entry name" value="HAD superfamily/HAD-like"/>
    <property type="match status" value="2"/>
</dbReference>
<dbReference type="RefSeq" id="XP_021835859.1">
    <property type="nucleotide sequence ID" value="XM_021980167.2"/>
</dbReference>
<dbReference type="InterPro" id="IPR023198">
    <property type="entry name" value="PGP-like_dom2"/>
</dbReference>
<evidence type="ECO:0000313" key="2">
    <source>
        <dbReference type="RefSeq" id="XP_021835859.1"/>
    </source>
</evidence>
<dbReference type="PANTHER" id="PTHR42896:SF3">
    <property type="entry name" value="PROTEIN, PUTATIVE, EXPRESSED-RELATED"/>
    <property type="match status" value="1"/>
</dbReference>
<dbReference type="Proteomes" id="UP000813463">
    <property type="component" value="Chromosome 2"/>
</dbReference>
<gene>
    <name evidence="2" type="primary">LOC110775558</name>
</gene>
<dbReference type="Gene3D" id="1.10.150.240">
    <property type="entry name" value="Putative phosphatase, domain 2"/>
    <property type="match status" value="1"/>
</dbReference>
<proteinExistence type="predicted"/>
<dbReference type="InterPro" id="IPR023214">
    <property type="entry name" value="HAD_sf"/>
</dbReference>